<name>A0A081A841_PHYNI</name>
<dbReference type="EMBL" id="ANJA01001727">
    <property type="protein sequence ID" value="ETO75052.1"/>
    <property type="molecule type" value="Genomic_DNA"/>
</dbReference>
<dbReference type="AlphaFoldDB" id="A0A081A841"/>
<evidence type="ECO:0000313" key="1">
    <source>
        <dbReference type="EMBL" id="ETO75052.1"/>
    </source>
</evidence>
<organism evidence="1 2">
    <name type="scientific">Phytophthora nicotianae P1976</name>
    <dbReference type="NCBI Taxonomy" id="1317066"/>
    <lineage>
        <taxon>Eukaryota</taxon>
        <taxon>Sar</taxon>
        <taxon>Stramenopiles</taxon>
        <taxon>Oomycota</taxon>
        <taxon>Peronosporomycetes</taxon>
        <taxon>Peronosporales</taxon>
        <taxon>Peronosporaceae</taxon>
        <taxon>Phytophthora</taxon>
    </lineage>
</organism>
<gene>
    <name evidence="1" type="ORF">F444_09324</name>
</gene>
<accession>A0A081A841</accession>
<comment type="caution">
    <text evidence="1">The sequence shown here is derived from an EMBL/GenBank/DDBJ whole genome shotgun (WGS) entry which is preliminary data.</text>
</comment>
<proteinExistence type="predicted"/>
<protein>
    <submittedName>
        <fullName evidence="1">Uncharacterized protein</fullName>
    </submittedName>
</protein>
<dbReference type="Proteomes" id="UP000028582">
    <property type="component" value="Unassembled WGS sequence"/>
</dbReference>
<evidence type="ECO:0000313" key="2">
    <source>
        <dbReference type="Proteomes" id="UP000028582"/>
    </source>
</evidence>
<sequence>MPPSPTSVGILRSADECPTWTVRVERLEPHATGKRTPINLRSTGRAVEQYHPTTTPKIWIWKSGLSP</sequence>
<reference evidence="1 2" key="1">
    <citation type="submission" date="2013-11" db="EMBL/GenBank/DDBJ databases">
        <title>The Genome Sequence of Phytophthora parasitica P1976.</title>
        <authorList>
            <consortium name="The Broad Institute Genomics Platform"/>
            <person name="Russ C."/>
            <person name="Tyler B."/>
            <person name="Panabieres F."/>
            <person name="Shan W."/>
            <person name="Tripathy S."/>
            <person name="Grunwald N."/>
            <person name="Machado M."/>
            <person name="Johnson C.S."/>
            <person name="Walker B."/>
            <person name="Young S."/>
            <person name="Zeng Q."/>
            <person name="Gargeya S."/>
            <person name="Fitzgerald M."/>
            <person name="Haas B."/>
            <person name="Abouelleil A."/>
            <person name="Allen A.W."/>
            <person name="Alvarado L."/>
            <person name="Arachchi H.M."/>
            <person name="Berlin A.M."/>
            <person name="Chapman S.B."/>
            <person name="Gainer-Dewar J."/>
            <person name="Goldberg J."/>
            <person name="Griggs A."/>
            <person name="Gujja S."/>
            <person name="Hansen M."/>
            <person name="Howarth C."/>
            <person name="Imamovic A."/>
            <person name="Ireland A."/>
            <person name="Larimer J."/>
            <person name="McCowan C."/>
            <person name="Murphy C."/>
            <person name="Pearson M."/>
            <person name="Poon T.W."/>
            <person name="Priest M."/>
            <person name="Roberts A."/>
            <person name="Saif S."/>
            <person name="Shea T."/>
            <person name="Sisk P."/>
            <person name="Sykes S."/>
            <person name="Wortman J."/>
            <person name="Nusbaum C."/>
            <person name="Birren B."/>
        </authorList>
    </citation>
    <scope>NUCLEOTIDE SEQUENCE [LARGE SCALE GENOMIC DNA]</scope>
    <source>
        <strain evidence="1 2">P1976</strain>
    </source>
</reference>